<accession>A0A509EGK2</accession>
<dbReference type="EMBL" id="CABFPH010000045">
    <property type="protein sequence ID" value="VUD72595.1"/>
    <property type="molecule type" value="Genomic_DNA"/>
</dbReference>
<feature type="compositionally biased region" description="Low complexity" evidence="1">
    <location>
        <begin position="217"/>
        <end position="229"/>
    </location>
</feature>
<evidence type="ECO:0000256" key="1">
    <source>
        <dbReference type="SAM" id="MobiDB-lite"/>
    </source>
</evidence>
<name>A0A509EGK2_9HYPH</name>
<evidence type="ECO:0000313" key="3">
    <source>
        <dbReference type="Proteomes" id="UP000410984"/>
    </source>
</evidence>
<reference evidence="2 3" key="1">
    <citation type="submission" date="2019-06" db="EMBL/GenBank/DDBJ databases">
        <authorList>
            <person name="Rodrigo-Torres L."/>
            <person name="Arahal R. D."/>
            <person name="Lucena T."/>
        </authorList>
    </citation>
    <scope>NUCLEOTIDE SEQUENCE [LARGE SCALE GENOMIC DNA]</scope>
    <source>
        <strain evidence="2 3">SB0023/3</strain>
    </source>
</reference>
<dbReference type="AlphaFoldDB" id="A0A509EGK2"/>
<organism evidence="2 3">
    <name type="scientific">Methylobacterium symbioticum</name>
    <dbReference type="NCBI Taxonomy" id="2584084"/>
    <lineage>
        <taxon>Bacteria</taxon>
        <taxon>Pseudomonadati</taxon>
        <taxon>Pseudomonadota</taxon>
        <taxon>Alphaproteobacteria</taxon>
        <taxon>Hyphomicrobiales</taxon>
        <taxon>Methylobacteriaceae</taxon>
        <taxon>Methylobacterium</taxon>
    </lineage>
</organism>
<dbReference type="RefSeq" id="WP_244612739.1">
    <property type="nucleotide sequence ID" value="NZ_CABFPH010000045.1"/>
</dbReference>
<feature type="region of interest" description="Disordered" evidence="1">
    <location>
        <begin position="207"/>
        <end position="229"/>
    </location>
</feature>
<gene>
    <name evidence="2" type="ORF">MET9862_03195</name>
</gene>
<proteinExistence type="predicted"/>
<sequence>MPWPTPHNAELRAEAERRLRETAEPMSAIADALGIPRGTLAGWNARAGWRKPRPSKLSAANWPLGRREAIARLYYEPRNHPQDLVDALGIGRNSAGAFFKAIGLTLRRASPTVAGPPAPLDAAGATDGPSLRAALRSHIARQIAGFDAALQGTGAAVVDSARVLRDLGGLKKLLDELGAAEACDGGGGSTDNPDELPVLRAEIARRLGLTPPGGDPGAAAAGPDPGARP</sequence>
<evidence type="ECO:0000313" key="2">
    <source>
        <dbReference type="EMBL" id="VUD72595.1"/>
    </source>
</evidence>
<protein>
    <submittedName>
        <fullName evidence="2">Uncharacterized protein</fullName>
    </submittedName>
</protein>
<dbReference type="Proteomes" id="UP000410984">
    <property type="component" value="Unassembled WGS sequence"/>
</dbReference>
<keyword evidence="3" id="KW-1185">Reference proteome</keyword>